<sequence>MASICLATAALTLFLARCLAGIGPVIDLGYNLQQAASITTLENTYDIYQFYDIRYAASTTGANRFKAPQAPSQNRTTIQRGGQHWACPQANQSWNVILEPFLQQYNFGRGKTVFERSDFPPALPPNTTIGARTTEDCLFLDLYVPKNVLDGMNSGRPGVPVLVQIVGGGYASGTKDLDPTGLFLRDREQRGDGLIVSLYLAVQWSKLTTHGQIVSINYRLGAFGFLAGNNFVRDGGVANAGLLDQRFALQWVQRHICKFGGDPKNVTVIGESAGGGSIMYQITAYGGARGSAPFQKALLQSPGVEPQKNDAQRNTDYANFLKLLGVSNLAQARELPFATVYAANVRQIYDAPYGHFVYGPVVVGTFAPDLPAKLLAKGKFHRGLDIMVGHNADEVRGCSYELMLSETVLTYKSKGISFTSPFIQNTASFKQDVASWLPARVATQNFLDFVADHMYPEVFDGSQGYTDQIGRTAKALTQVKVFNTTGNLRMQRDDVANERCNIWQRVI</sequence>
<dbReference type="SUPFAM" id="SSF53474">
    <property type="entry name" value="alpha/beta-Hydrolases"/>
    <property type="match status" value="1"/>
</dbReference>
<comment type="caution">
    <text evidence="5">The sequence shown here is derived from an EMBL/GenBank/DDBJ whole genome shotgun (WGS) entry which is preliminary data.</text>
</comment>
<dbReference type="InterPro" id="IPR019819">
    <property type="entry name" value="Carboxylesterase_B_CS"/>
</dbReference>
<proteinExistence type="inferred from homology"/>
<dbReference type="EC" id="3.1.1.-" evidence="3"/>
<dbReference type="PROSITE" id="PS00122">
    <property type="entry name" value="CARBOXYLESTERASE_B_1"/>
    <property type="match status" value="1"/>
</dbReference>
<dbReference type="EMBL" id="JAXOVC010000006">
    <property type="protein sequence ID" value="KAK4500165.1"/>
    <property type="molecule type" value="Genomic_DNA"/>
</dbReference>
<evidence type="ECO:0000259" key="4">
    <source>
        <dbReference type="Pfam" id="PF00135"/>
    </source>
</evidence>
<evidence type="ECO:0000313" key="5">
    <source>
        <dbReference type="EMBL" id="KAK4500165.1"/>
    </source>
</evidence>
<dbReference type="Gene3D" id="3.40.50.1820">
    <property type="entry name" value="alpha/beta hydrolase"/>
    <property type="match status" value="1"/>
</dbReference>
<feature type="signal peptide" evidence="3">
    <location>
        <begin position="1"/>
        <end position="20"/>
    </location>
</feature>
<dbReference type="Proteomes" id="UP001305779">
    <property type="component" value="Unassembled WGS sequence"/>
</dbReference>
<evidence type="ECO:0000256" key="1">
    <source>
        <dbReference type="ARBA" id="ARBA00005964"/>
    </source>
</evidence>
<accession>A0ABR0EF97</accession>
<keyword evidence="3" id="KW-0732">Signal</keyword>
<feature type="domain" description="Carboxylesterase type B" evidence="4">
    <location>
        <begin position="42"/>
        <end position="414"/>
    </location>
</feature>
<feature type="chain" id="PRO_5044992922" description="Carboxylic ester hydrolase" evidence="3">
    <location>
        <begin position="21"/>
        <end position="507"/>
    </location>
</feature>
<dbReference type="InterPro" id="IPR050309">
    <property type="entry name" value="Type-B_Carboxylest/Lipase"/>
</dbReference>
<dbReference type="Pfam" id="PF00135">
    <property type="entry name" value="COesterase"/>
    <property type="match status" value="1"/>
</dbReference>
<dbReference type="PANTHER" id="PTHR11559">
    <property type="entry name" value="CARBOXYLESTERASE"/>
    <property type="match status" value="1"/>
</dbReference>
<dbReference type="InterPro" id="IPR019826">
    <property type="entry name" value="Carboxylesterase_B_AS"/>
</dbReference>
<keyword evidence="2 3" id="KW-0378">Hydrolase</keyword>
<evidence type="ECO:0000256" key="3">
    <source>
        <dbReference type="RuleBase" id="RU361235"/>
    </source>
</evidence>
<keyword evidence="6" id="KW-1185">Reference proteome</keyword>
<reference evidence="5 6" key="1">
    <citation type="journal article" date="2023" name="G3 (Bethesda)">
        <title>A chromosome-level genome assembly of Zasmidium syzygii isolated from banana leaves.</title>
        <authorList>
            <person name="van Westerhoven A.C."/>
            <person name="Mehrabi R."/>
            <person name="Talebi R."/>
            <person name="Steentjes M.B.F."/>
            <person name="Corcolon B."/>
            <person name="Chong P.A."/>
            <person name="Kema G.H.J."/>
            <person name="Seidl M.F."/>
        </authorList>
    </citation>
    <scope>NUCLEOTIDE SEQUENCE [LARGE SCALE GENOMIC DNA]</scope>
    <source>
        <strain evidence="5 6">P124</strain>
    </source>
</reference>
<evidence type="ECO:0000256" key="2">
    <source>
        <dbReference type="ARBA" id="ARBA00022801"/>
    </source>
</evidence>
<evidence type="ECO:0000313" key="6">
    <source>
        <dbReference type="Proteomes" id="UP001305779"/>
    </source>
</evidence>
<organism evidence="5 6">
    <name type="scientific">Zasmidium cellare</name>
    <name type="common">Wine cellar mold</name>
    <name type="synonym">Racodium cellare</name>
    <dbReference type="NCBI Taxonomy" id="395010"/>
    <lineage>
        <taxon>Eukaryota</taxon>
        <taxon>Fungi</taxon>
        <taxon>Dikarya</taxon>
        <taxon>Ascomycota</taxon>
        <taxon>Pezizomycotina</taxon>
        <taxon>Dothideomycetes</taxon>
        <taxon>Dothideomycetidae</taxon>
        <taxon>Mycosphaerellales</taxon>
        <taxon>Mycosphaerellaceae</taxon>
        <taxon>Zasmidium</taxon>
    </lineage>
</organism>
<protein>
    <recommendedName>
        <fullName evidence="3">Carboxylic ester hydrolase</fullName>
        <ecNumber evidence="3">3.1.1.-</ecNumber>
    </recommendedName>
</protein>
<dbReference type="PROSITE" id="PS00941">
    <property type="entry name" value="CARBOXYLESTERASE_B_2"/>
    <property type="match status" value="1"/>
</dbReference>
<comment type="similarity">
    <text evidence="1 3">Belongs to the type-B carboxylesterase/lipase family.</text>
</comment>
<dbReference type="InterPro" id="IPR002018">
    <property type="entry name" value="CarbesteraseB"/>
</dbReference>
<dbReference type="InterPro" id="IPR029058">
    <property type="entry name" value="AB_hydrolase_fold"/>
</dbReference>
<name>A0ABR0EF97_ZASCE</name>
<gene>
    <name evidence="5" type="ORF">PRZ48_008351</name>
</gene>